<feature type="transmembrane region" description="Helical" evidence="1">
    <location>
        <begin position="433"/>
        <end position="456"/>
    </location>
</feature>
<sequence length="459" mass="48254">MQSLLHRCGIVVRRRWFAREIRPAAREIIEITRFALVSGLLWGAVAADAEPPAAAPPPSTSPGVSEFAWVGTVAGVSPGSLVRIALPADALTRLQSRAGHDVRVLNAAGEVIPYTVTGSDAPQRPCYAVQTRAFPLSSTSTQAIADLRTEVQLLAALDLKGVWPRNALVHLQLAVSHNLQDWTPVPVKGPVYRFDGADPPVSTVLELEEPLAAEGRYLRITWPGHTGVKLASLSGRVAGLRTTASLVRAELGAGVADGTSGLVWTFPFATPVSAVHLHMPPGGEPVPLRISARVDPAQPWKLLASTAVYRDALPGGQGMNPPQPLPQTPIAQLRIEAGNGVSFPAGGLRLTAELAPLQVLFLAKGQGPYTVVAGRAGTAQAAVELASLIPGPAMVPDIVPLRPVKQLRAVLPGAPQLWAASLMPAQWVLRGPVLWAALLAALAAVMAAVVGLLRLVRRP</sequence>
<evidence type="ECO:0000313" key="3">
    <source>
        <dbReference type="Proteomes" id="UP001321700"/>
    </source>
</evidence>
<keyword evidence="1" id="KW-1133">Transmembrane helix</keyword>
<keyword evidence="3" id="KW-1185">Reference proteome</keyword>
<dbReference type="RefSeq" id="WP_313875535.1">
    <property type="nucleotide sequence ID" value="NZ_JAVBIK010000001.1"/>
</dbReference>
<keyword evidence="1" id="KW-0812">Transmembrane</keyword>
<evidence type="ECO:0000256" key="1">
    <source>
        <dbReference type="SAM" id="Phobius"/>
    </source>
</evidence>
<organism evidence="2 3">
    <name type="scientific">Rhodoferax potami</name>
    <dbReference type="NCBI Taxonomy" id="3068338"/>
    <lineage>
        <taxon>Bacteria</taxon>
        <taxon>Pseudomonadati</taxon>
        <taxon>Pseudomonadota</taxon>
        <taxon>Betaproteobacteria</taxon>
        <taxon>Burkholderiales</taxon>
        <taxon>Comamonadaceae</taxon>
        <taxon>Rhodoferax</taxon>
    </lineage>
</organism>
<proteinExistence type="predicted"/>
<keyword evidence="1" id="KW-0472">Membrane</keyword>
<dbReference type="Pfam" id="PF13163">
    <property type="entry name" value="DUF3999"/>
    <property type="match status" value="1"/>
</dbReference>
<name>A0ABU3KQ55_9BURK</name>
<comment type="caution">
    <text evidence="2">The sequence shown here is derived from an EMBL/GenBank/DDBJ whole genome shotgun (WGS) entry which is preliminary data.</text>
</comment>
<evidence type="ECO:0000313" key="2">
    <source>
        <dbReference type="EMBL" id="MDT7519886.1"/>
    </source>
</evidence>
<gene>
    <name evidence="2" type="ORF">RAE19_14405</name>
</gene>
<reference evidence="2 3" key="1">
    <citation type="submission" date="2023-08" db="EMBL/GenBank/DDBJ databases">
        <title>Rhodoferax potami sp. nov. and Rhodoferax mekongensis sp. nov., isolated from the Mekong River in Thailand.</title>
        <authorList>
            <person name="Kitikhun S."/>
            <person name="Charoenyingcharoen P."/>
            <person name="Siriarchawattana P."/>
            <person name="Likhitrattanapisal S."/>
            <person name="Nilsakha T."/>
            <person name="Chanpet A."/>
            <person name="Rattanawaree P."/>
            <person name="Ingsriswang S."/>
        </authorList>
    </citation>
    <scope>NUCLEOTIDE SEQUENCE [LARGE SCALE GENOMIC DNA]</scope>
    <source>
        <strain evidence="2 3">TBRC 17660</strain>
    </source>
</reference>
<dbReference type="InterPro" id="IPR025060">
    <property type="entry name" value="DUF3999"/>
</dbReference>
<protein>
    <submittedName>
        <fullName evidence="2">DUF3999 family protein</fullName>
    </submittedName>
</protein>
<accession>A0ABU3KQ55</accession>
<dbReference type="EMBL" id="JAVBIK010000001">
    <property type="protein sequence ID" value="MDT7519886.1"/>
    <property type="molecule type" value="Genomic_DNA"/>
</dbReference>
<dbReference type="Proteomes" id="UP001321700">
    <property type="component" value="Unassembled WGS sequence"/>
</dbReference>